<protein>
    <submittedName>
        <fullName evidence="2">Cryptochrome/photolyase family protein</fullName>
    </submittedName>
</protein>
<evidence type="ECO:0000256" key="1">
    <source>
        <dbReference type="SAM" id="MobiDB-lite"/>
    </source>
</evidence>
<dbReference type="InterPro" id="IPR036134">
    <property type="entry name" value="Crypto/Photolyase_FAD-like_sf"/>
</dbReference>
<keyword evidence="3" id="KW-1185">Reference proteome</keyword>
<dbReference type="Pfam" id="PF04244">
    <property type="entry name" value="DPRP"/>
    <property type="match status" value="1"/>
</dbReference>
<comment type="caution">
    <text evidence="2">The sequence shown here is derived from an EMBL/GenBank/DDBJ whole genome shotgun (WGS) entry which is preliminary data.</text>
</comment>
<dbReference type="AlphaFoldDB" id="A0A4Q9GW44"/>
<name>A0A4Q9GW44_9BURK</name>
<evidence type="ECO:0000313" key="3">
    <source>
        <dbReference type="Proteomes" id="UP000292120"/>
    </source>
</evidence>
<dbReference type="GO" id="GO:0016829">
    <property type="term" value="F:lyase activity"/>
    <property type="evidence" value="ECO:0007669"/>
    <property type="project" value="UniProtKB-KW"/>
</dbReference>
<reference evidence="2 3" key="1">
    <citation type="submission" date="2019-02" db="EMBL/GenBank/DDBJ databases">
        <title>Aquabacterium sp. strain KMB7.</title>
        <authorList>
            <person name="Chen W.-M."/>
        </authorList>
    </citation>
    <scope>NUCLEOTIDE SEQUENCE [LARGE SCALE GENOMIC DNA]</scope>
    <source>
        <strain evidence="2 3">KMB7</strain>
    </source>
</reference>
<feature type="region of interest" description="Disordered" evidence="1">
    <location>
        <begin position="178"/>
        <end position="213"/>
    </location>
</feature>
<dbReference type="Gene3D" id="1.25.40.80">
    <property type="match status" value="1"/>
</dbReference>
<dbReference type="InterPro" id="IPR014729">
    <property type="entry name" value="Rossmann-like_a/b/a_fold"/>
</dbReference>
<accession>A0A4Q9GW44</accession>
<dbReference type="PANTHER" id="PTHR38657">
    <property type="entry name" value="SLR1343 PROTEIN"/>
    <property type="match status" value="1"/>
</dbReference>
<organism evidence="2 3">
    <name type="scientific">Aquabacterium lacunae</name>
    <dbReference type="NCBI Taxonomy" id="2528630"/>
    <lineage>
        <taxon>Bacteria</taxon>
        <taxon>Pseudomonadati</taxon>
        <taxon>Pseudomonadota</taxon>
        <taxon>Betaproteobacteria</taxon>
        <taxon>Burkholderiales</taxon>
        <taxon>Aquabacterium</taxon>
    </lineage>
</organism>
<dbReference type="Gene3D" id="1.10.579.10">
    <property type="entry name" value="DNA Cyclobutane Dipyrimidine Photolyase, subunit A, domain 3"/>
    <property type="match status" value="1"/>
</dbReference>
<dbReference type="OrthoDB" id="5288100at2"/>
<dbReference type="InterPro" id="IPR052551">
    <property type="entry name" value="UV-DNA_repair_photolyase"/>
</dbReference>
<dbReference type="Gene3D" id="1.10.10.1710">
    <property type="entry name" value="Deoxyribodipyrimidine photolyase-related"/>
    <property type="match status" value="1"/>
</dbReference>
<dbReference type="InterPro" id="IPR007357">
    <property type="entry name" value="PhrB-like"/>
</dbReference>
<dbReference type="Proteomes" id="UP000292120">
    <property type="component" value="Unassembled WGS sequence"/>
</dbReference>
<dbReference type="RefSeq" id="WP_130968541.1">
    <property type="nucleotide sequence ID" value="NZ_SIXI01000005.1"/>
</dbReference>
<dbReference type="SUPFAM" id="SSF48173">
    <property type="entry name" value="Cryptochrome/photolyase FAD-binding domain"/>
    <property type="match status" value="1"/>
</dbReference>
<dbReference type="Gene3D" id="3.40.50.620">
    <property type="entry name" value="HUPs"/>
    <property type="match status" value="1"/>
</dbReference>
<keyword evidence="2" id="KW-0456">Lyase</keyword>
<sequence length="541" mass="60211">MRHLLLILGDQLATDHPLLREHDPALDHALLIEAPGEATHVWSHPARIAVFIAAMRQFSAALAGTPWAQANTHVRLGDAHLAHLPGLIDRLRALIEGWRAQGEGPASLTVLEPGEWRLAQGLKALCTELNLPLRLIDDLHFLCSRAEFAQWARGKHQLRMEFFYRWMRQRTGVLMEPAGQGSGEGKGQPQPVGGAWNFDADNRQPFPKGGPGLELSAAPPARFEPDALTRQVLQEVRERFPDHPGGLDSFAWPVTRAQALHALHTFVSTRLAQFGPYQDAQWAGEPFGWHSLLSVALNLHLLDPREVIAAAEQAWRRGEVPLASAEGFIRQILGWREFIRGMYWLDMPGLAQANHLQAHNPLPAWFWTGDTDMACLRDAIGQTLQHGYAHHIQRLMVTGLYTLLAGTSPQQVADWYLAVYVDAIEWVELPNVAGMALYANGGRFTSKPYAASGAYIHRMSNHCQGCRYKPTERTGPRACPITTLYWAFLDRHESELAGNPRTALMVKHLSRMAPAEREAVREAARVHLAAQAPHLPPSDLS</sequence>
<dbReference type="EMBL" id="SIXI01000005">
    <property type="protein sequence ID" value="TBO29245.1"/>
    <property type="molecule type" value="Genomic_DNA"/>
</dbReference>
<gene>
    <name evidence="2" type="ORF">EYS42_12600</name>
</gene>
<proteinExistence type="predicted"/>
<evidence type="ECO:0000313" key="2">
    <source>
        <dbReference type="EMBL" id="TBO29245.1"/>
    </source>
</evidence>
<dbReference type="PANTHER" id="PTHR38657:SF1">
    <property type="entry name" value="SLR1343 PROTEIN"/>
    <property type="match status" value="1"/>
</dbReference>